<dbReference type="InterPro" id="IPR013096">
    <property type="entry name" value="Cupin_2"/>
</dbReference>
<keyword evidence="1" id="KW-0479">Metal-binding</keyword>
<dbReference type="OrthoDB" id="5290459at2"/>
<name>A0A3S8U888_9RHOB</name>
<dbReference type="InterPro" id="IPR051610">
    <property type="entry name" value="GPI/OXD"/>
</dbReference>
<dbReference type="Proteomes" id="UP000282002">
    <property type="component" value="Chromosome"/>
</dbReference>
<dbReference type="GO" id="GO:0046872">
    <property type="term" value="F:metal ion binding"/>
    <property type="evidence" value="ECO:0007669"/>
    <property type="project" value="UniProtKB-KW"/>
</dbReference>
<dbReference type="RefSeq" id="WP_125326026.1">
    <property type="nucleotide sequence ID" value="NZ_CP034328.1"/>
</dbReference>
<dbReference type="PANTHER" id="PTHR35848">
    <property type="entry name" value="OXALATE-BINDING PROTEIN"/>
    <property type="match status" value="1"/>
</dbReference>
<keyword evidence="4" id="KW-1185">Reference proteome</keyword>
<dbReference type="Gene3D" id="2.60.120.10">
    <property type="entry name" value="Jelly Rolls"/>
    <property type="match status" value="1"/>
</dbReference>
<dbReference type="Pfam" id="PF07883">
    <property type="entry name" value="Cupin_2"/>
    <property type="match status" value="1"/>
</dbReference>
<sequence length="156" mass="16891">MPVIDPKTVPVKTGSIYPEPYASMMAGRSSLRLGDAGGLTQFGVNLVTLEPGALSSLRHWHLHEDEFVMVTEGACTLVLDAGETVMHPGDCAAFPAGNPDGHHFINHTDQVARFLVVGTKAPREVATYSDVDLRVEIEAGKARFTYKDGTDWEGPR</sequence>
<feature type="domain" description="Cupin type-2" evidence="2">
    <location>
        <begin position="46"/>
        <end position="117"/>
    </location>
</feature>
<evidence type="ECO:0000313" key="3">
    <source>
        <dbReference type="EMBL" id="AZL59831.1"/>
    </source>
</evidence>
<accession>A0A3S8U888</accession>
<evidence type="ECO:0000313" key="4">
    <source>
        <dbReference type="Proteomes" id="UP000282002"/>
    </source>
</evidence>
<evidence type="ECO:0000259" key="2">
    <source>
        <dbReference type="Pfam" id="PF07883"/>
    </source>
</evidence>
<dbReference type="CDD" id="cd02224">
    <property type="entry name" value="cupin_SPO2919-like"/>
    <property type="match status" value="1"/>
</dbReference>
<dbReference type="SUPFAM" id="SSF51182">
    <property type="entry name" value="RmlC-like cupins"/>
    <property type="match status" value="1"/>
</dbReference>
<evidence type="ECO:0000256" key="1">
    <source>
        <dbReference type="ARBA" id="ARBA00022723"/>
    </source>
</evidence>
<dbReference type="PANTHER" id="PTHR35848:SF9">
    <property type="entry name" value="SLL1358 PROTEIN"/>
    <property type="match status" value="1"/>
</dbReference>
<dbReference type="EMBL" id="CP034328">
    <property type="protein sequence ID" value="AZL59831.1"/>
    <property type="molecule type" value="Genomic_DNA"/>
</dbReference>
<proteinExistence type="predicted"/>
<organism evidence="3 4">
    <name type="scientific">Tabrizicola piscis</name>
    <dbReference type="NCBI Taxonomy" id="2494374"/>
    <lineage>
        <taxon>Bacteria</taxon>
        <taxon>Pseudomonadati</taxon>
        <taxon>Pseudomonadota</taxon>
        <taxon>Alphaproteobacteria</taxon>
        <taxon>Rhodobacterales</taxon>
        <taxon>Paracoccaceae</taxon>
        <taxon>Tabrizicola</taxon>
    </lineage>
</organism>
<gene>
    <name evidence="3" type="ORF">EI545_13900</name>
</gene>
<dbReference type="KEGG" id="taw:EI545_13900"/>
<dbReference type="AlphaFoldDB" id="A0A3S8U888"/>
<dbReference type="InterPro" id="IPR011051">
    <property type="entry name" value="RmlC_Cupin_sf"/>
</dbReference>
<reference evidence="3 4" key="1">
    <citation type="submission" date="2018-12" db="EMBL/GenBank/DDBJ databases">
        <title>Complete genome sequencing of Tabrizicola sp. K13M18.</title>
        <authorList>
            <person name="Bae J.-W."/>
        </authorList>
    </citation>
    <scope>NUCLEOTIDE SEQUENCE [LARGE SCALE GENOMIC DNA]</scope>
    <source>
        <strain evidence="3 4">K13M18</strain>
    </source>
</reference>
<dbReference type="InterPro" id="IPR014710">
    <property type="entry name" value="RmlC-like_jellyroll"/>
</dbReference>
<protein>
    <submittedName>
        <fullName evidence="3">Cupin domain-containing protein</fullName>
    </submittedName>
</protein>